<comment type="caution">
    <text evidence="2">The sequence shown here is derived from an EMBL/GenBank/DDBJ whole genome shotgun (WGS) entry which is preliminary data.</text>
</comment>
<dbReference type="EMBL" id="WBVP01000019">
    <property type="protein sequence ID" value="KAB2823625.1"/>
    <property type="molecule type" value="Genomic_DNA"/>
</dbReference>
<name>A0A6N6RQE4_9GAMM</name>
<gene>
    <name evidence="2" type="ORF">F8B77_14590</name>
</gene>
<evidence type="ECO:0000259" key="1">
    <source>
        <dbReference type="Pfam" id="PF23947"/>
    </source>
</evidence>
<dbReference type="InterPro" id="IPR055705">
    <property type="entry name" value="DUF7281"/>
</dbReference>
<dbReference type="Pfam" id="PF23947">
    <property type="entry name" value="DUF7281"/>
    <property type="match status" value="1"/>
</dbReference>
<dbReference type="RefSeq" id="WP_151656122.1">
    <property type="nucleotide sequence ID" value="NZ_WBVP01000019.1"/>
</dbReference>
<sequence length="290" mass="33094">MNKKVFKLALQVVKSSKRQLPDRPSYRQICDEVGIGDYRSGKIHLSSYELRKLENFLDEIFGKSAIDLSLEFDNRMDASKTVPDEKWAKGDVFKSMINMSSFASSIPLVGNEEISTPVGTVVSVRKGHLDVERIKQLIILENGETLVYWEEVIDRIPSEYKEAVMIYKGHGDNQSVVMEVINSLGNSAKVAIFFDYDAAGIDMALKVAEVRPIDLIVPTSLSQEILKLSKLKEFHKQQPQLLRRLKDPHTPEVVREHLMKMKLERLAITQEHLVVHKAQLKVIENLEIKR</sequence>
<protein>
    <recommendedName>
        <fullName evidence="1">DUF7281 domain-containing protein</fullName>
    </recommendedName>
</protein>
<evidence type="ECO:0000313" key="2">
    <source>
        <dbReference type="EMBL" id="KAB2823625.1"/>
    </source>
</evidence>
<feature type="domain" description="DUF7281" evidence="1">
    <location>
        <begin position="105"/>
        <end position="281"/>
    </location>
</feature>
<accession>A0A6N6RQE4</accession>
<evidence type="ECO:0000313" key="3">
    <source>
        <dbReference type="Proteomes" id="UP000434870"/>
    </source>
</evidence>
<organism evidence="2 3">
    <name type="scientific">Aliivibrio finisterrensis</name>
    <dbReference type="NCBI Taxonomy" id="511998"/>
    <lineage>
        <taxon>Bacteria</taxon>
        <taxon>Pseudomonadati</taxon>
        <taxon>Pseudomonadota</taxon>
        <taxon>Gammaproteobacteria</taxon>
        <taxon>Vibrionales</taxon>
        <taxon>Vibrionaceae</taxon>
        <taxon>Aliivibrio</taxon>
    </lineage>
</organism>
<dbReference type="Proteomes" id="UP000434870">
    <property type="component" value="Unassembled WGS sequence"/>
</dbReference>
<dbReference type="AlphaFoldDB" id="A0A6N6RQE4"/>
<reference evidence="2 3" key="1">
    <citation type="submission" date="2019-09" db="EMBL/GenBank/DDBJ databases">
        <title>Genome of Aliivibrio finisterrensis LMG 23869 (type strain).</title>
        <authorList>
            <person name="Bowman J.P."/>
        </authorList>
    </citation>
    <scope>NUCLEOTIDE SEQUENCE [LARGE SCALE GENOMIC DNA]</scope>
    <source>
        <strain evidence="2 3">LMG 23869</strain>
    </source>
</reference>
<proteinExistence type="predicted"/>